<feature type="binding site" evidence="10">
    <location>
        <position position="244"/>
    </location>
    <ligand>
        <name>Mg(2+)</name>
        <dbReference type="ChEBI" id="CHEBI:18420"/>
        <label>1</label>
    </ligand>
</feature>
<dbReference type="GO" id="GO:0005634">
    <property type="term" value="C:nucleus"/>
    <property type="evidence" value="ECO:0007669"/>
    <property type="project" value="TreeGrafter"/>
</dbReference>
<feature type="active site" description="Proton donor/acceptor" evidence="9">
    <location>
        <position position="157"/>
    </location>
</feature>
<dbReference type="SUPFAM" id="SSF56219">
    <property type="entry name" value="DNase I-like"/>
    <property type="match status" value="1"/>
</dbReference>
<keyword evidence="14" id="KW-1185">Reference proteome</keyword>
<dbReference type="GO" id="GO:0008081">
    <property type="term" value="F:phosphoric diester hydrolase activity"/>
    <property type="evidence" value="ECO:0007669"/>
    <property type="project" value="TreeGrafter"/>
</dbReference>
<dbReference type="STRING" id="1676925.ENSPKIP00000028429"/>
<feature type="site" description="Transition state stabilizer" evidence="11">
    <location>
        <position position="159"/>
    </location>
</feature>
<keyword evidence="4 10" id="KW-0479">Metal-binding</keyword>
<evidence type="ECO:0000313" key="14">
    <source>
        <dbReference type="Proteomes" id="UP000261540"/>
    </source>
</evidence>
<dbReference type="GO" id="GO:0046872">
    <property type="term" value="F:metal ion binding"/>
    <property type="evidence" value="ECO:0007669"/>
    <property type="project" value="UniProtKB-KW"/>
</dbReference>
<reference evidence="13" key="1">
    <citation type="submission" date="2025-08" db="UniProtKB">
        <authorList>
            <consortium name="Ensembl"/>
        </authorList>
    </citation>
    <scope>IDENTIFICATION</scope>
</reference>
<feature type="active site" description="Proton acceptor" evidence="9">
    <location>
        <position position="245"/>
    </location>
</feature>
<evidence type="ECO:0000256" key="8">
    <source>
        <dbReference type="ARBA" id="ARBA00023204"/>
    </source>
</evidence>
<dbReference type="InterPro" id="IPR036691">
    <property type="entry name" value="Endo/exonu/phosph_ase_sf"/>
</dbReference>
<evidence type="ECO:0000256" key="5">
    <source>
        <dbReference type="ARBA" id="ARBA00022763"/>
    </source>
</evidence>
<proteinExistence type="inferred from homology"/>
<dbReference type="Ensembl" id="ENSPKIT00000009209.1">
    <property type="protein sequence ID" value="ENSPKIP00000028429.1"/>
    <property type="gene ID" value="ENSPKIG00000010083.1"/>
</dbReference>
<dbReference type="Proteomes" id="UP000261540">
    <property type="component" value="Unplaced"/>
</dbReference>
<dbReference type="GeneTree" id="ENSGT01140000282669"/>
<comment type="cofactor">
    <cofactor evidence="10">
        <name>Mg(2+)</name>
        <dbReference type="ChEBI" id="CHEBI:18420"/>
    </cofactor>
    <cofactor evidence="10">
        <name>Mn(2+)</name>
        <dbReference type="ChEBI" id="CHEBI:29035"/>
    </cofactor>
    <text evidence="10">Probably binds two magnesium or manganese ions per subunit.</text>
</comment>
<dbReference type="Gene3D" id="3.60.10.10">
    <property type="entry name" value="Endonuclease/exonuclease/phosphatase"/>
    <property type="match status" value="1"/>
</dbReference>
<dbReference type="EC" id="3.1.11.2" evidence="3"/>
<keyword evidence="5" id="KW-0227">DNA damage</keyword>
<dbReference type="PANTHER" id="PTHR22748">
    <property type="entry name" value="AP ENDONUCLEASE"/>
    <property type="match status" value="1"/>
</dbReference>
<evidence type="ECO:0000256" key="1">
    <source>
        <dbReference type="ARBA" id="ARBA00000493"/>
    </source>
</evidence>
<evidence type="ECO:0000256" key="10">
    <source>
        <dbReference type="PIRSR" id="PIRSR604808-2"/>
    </source>
</evidence>
<evidence type="ECO:0000256" key="11">
    <source>
        <dbReference type="PIRSR" id="PIRSR604808-3"/>
    </source>
</evidence>
<comment type="catalytic activity">
    <reaction evidence="1">
        <text>Exonucleolytic cleavage in the 3'- to 5'-direction to yield nucleoside 5'-phosphates.</text>
        <dbReference type="EC" id="3.1.11.2"/>
    </reaction>
</comment>
<evidence type="ECO:0000313" key="13">
    <source>
        <dbReference type="Ensembl" id="ENSPKIP00000028429.1"/>
    </source>
</evidence>
<evidence type="ECO:0000256" key="7">
    <source>
        <dbReference type="ARBA" id="ARBA00022842"/>
    </source>
</evidence>
<dbReference type="Pfam" id="PF03372">
    <property type="entry name" value="Exo_endo_phos"/>
    <property type="match status" value="1"/>
</dbReference>
<organism evidence="13 14">
    <name type="scientific">Paramormyrops kingsleyae</name>
    <dbReference type="NCBI Taxonomy" id="1676925"/>
    <lineage>
        <taxon>Eukaryota</taxon>
        <taxon>Metazoa</taxon>
        <taxon>Chordata</taxon>
        <taxon>Craniata</taxon>
        <taxon>Vertebrata</taxon>
        <taxon>Euteleostomi</taxon>
        <taxon>Actinopterygii</taxon>
        <taxon>Neopterygii</taxon>
        <taxon>Teleostei</taxon>
        <taxon>Osteoglossocephala</taxon>
        <taxon>Osteoglossomorpha</taxon>
        <taxon>Osteoglossiformes</taxon>
        <taxon>Mormyridae</taxon>
        <taxon>Paramormyrops</taxon>
    </lineage>
</organism>
<evidence type="ECO:0000256" key="4">
    <source>
        <dbReference type="ARBA" id="ARBA00022723"/>
    </source>
</evidence>
<keyword evidence="6" id="KW-0378">Hydrolase</keyword>
<feature type="binding site" evidence="10">
    <location>
        <position position="55"/>
    </location>
    <ligand>
        <name>Mg(2+)</name>
        <dbReference type="ChEBI" id="CHEBI:18420"/>
        <label>1</label>
    </ligand>
</feature>
<feature type="domain" description="Endonuclease/exonuclease/phosphatase" evidence="12">
    <location>
        <begin position="50"/>
        <end position="245"/>
    </location>
</feature>
<evidence type="ECO:0000256" key="3">
    <source>
        <dbReference type="ARBA" id="ARBA00012115"/>
    </source>
</evidence>
<feature type="site" description="Interaction with DNA substrate" evidence="11">
    <location>
        <position position="245"/>
    </location>
</feature>
<reference evidence="13" key="2">
    <citation type="submission" date="2025-09" db="UniProtKB">
        <authorList>
            <consortium name="Ensembl"/>
        </authorList>
    </citation>
    <scope>IDENTIFICATION</scope>
</reference>
<dbReference type="GO" id="GO:0006284">
    <property type="term" value="P:base-excision repair"/>
    <property type="evidence" value="ECO:0007669"/>
    <property type="project" value="TreeGrafter"/>
</dbReference>
<dbReference type="InterPro" id="IPR005135">
    <property type="entry name" value="Endo/exonuclease/phosphatase"/>
</dbReference>
<feature type="binding site" evidence="10">
    <location>
        <position position="157"/>
    </location>
    <ligand>
        <name>Mg(2+)</name>
        <dbReference type="ChEBI" id="CHEBI:18420"/>
        <label>1</label>
    </ligand>
</feature>
<feature type="binding site" evidence="10">
    <location>
        <position position="159"/>
    </location>
    <ligand>
        <name>Mg(2+)</name>
        <dbReference type="ChEBI" id="CHEBI:18420"/>
        <label>1</label>
    </ligand>
</feature>
<protein>
    <recommendedName>
        <fullName evidence="3">exodeoxyribonuclease III</fullName>
        <ecNumber evidence="3">3.1.11.2</ecNumber>
    </recommendedName>
</protein>
<dbReference type="CDD" id="cd09076">
    <property type="entry name" value="L1-EN"/>
    <property type="match status" value="1"/>
</dbReference>
<feature type="binding site" evidence="10">
    <location>
        <position position="245"/>
    </location>
    <ligand>
        <name>Mg(2+)</name>
        <dbReference type="ChEBI" id="CHEBI:18420"/>
        <label>1</label>
    </ligand>
</feature>
<evidence type="ECO:0000259" key="12">
    <source>
        <dbReference type="Pfam" id="PF03372"/>
    </source>
</evidence>
<keyword evidence="8" id="KW-0234">DNA repair</keyword>
<comment type="similarity">
    <text evidence="2">Belongs to the DNA repair enzymes AP/ExoA family.</text>
</comment>
<dbReference type="AlphaFoldDB" id="A0A3B3SCE4"/>
<dbReference type="GO" id="GO:0003906">
    <property type="term" value="F:DNA-(apurinic or apyrimidinic site) endonuclease activity"/>
    <property type="evidence" value="ECO:0007669"/>
    <property type="project" value="TreeGrafter"/>
</dbReference>
<feature type="active site" evidence="9">
    <location>
        <position position="127"/>
    </location>
</feature>
<evidence type="ECO:0000256" key="6">
    <source>
        <dbReference type="ARBA" id="ARBA00022801"/>
    </source>
</evidence>
<name>A0A3B3SCE4_9TELE</name>
<dbReference type="InterPro" id="IPR004808">
    <property type="entry name" value="AP_endonuc_1"/>
</dbReference>
<evidence type="ECO:0000256" key="9">
    <source>
        <dbReference type="PIRSR" id="PIRSR604808-1"/>
    </source>
</evidence>
<evidence type="ECO:0000256" key="2">
    <source>
        <dbReference type="ARBA" id="ARBA00007092"/>
    </source>
</evidence>
<sequence>MSAWYTEHLRSYELCSNHFSTLCVVKVSELNEVFPLSGYIVKGRMMQISIALIQETHLTENNVQRFQNKHYKLIAHSCASSKSRGVLILAQRKLPYTVVESGKDNNGRFVYVLLVINYVKILIANIYAPNTFDDSFLSSVSDSLLKYSDSHNVIAGDFNATLCPEWDRSSGSSESMALSSLSLGKFLTDLNLVDIWRLHNDKVKANSFHSGWHGSSSRIDYIFISLSIANSITHIDMLPILISDHAPVVFLVFSFVFVNYNNLVGNENFLSHMKQHINDFITFNKESCNNAQTLWETAKCFMRGVCIGYSSRLHSECDKRLNEIEKETKKIEQEQLINPSVANAQLLTTLKGEYRTLSLAKNRGDGGQEKCLVRRGIISAILRMADLVHLPFIMTLMTSG</sequence>
<keyword evidence="7 10" id="KW-0460">Magnesium</keyword>
<accession>A0A3B3SCE4</accession>
<dbReference type="GO" id="GO:0008311">
    <property type="term" value="F:double-stranded DNA 3'-5' DNA exonuclease activity"/>
    <property type="evidence" value="ECO:0007669"/>
    <property type="project" value="UniProtKB-EC"/>
</dbReference>
<dbReference type="PANTHER" id="PTHR22748:SF26">
    <property type="entry name" value="ENDONUCLEASE_EXONUCLEASE_PHOSPHATASE DOMAIN-CONTAINING PROTEIN"/>
    <property type="match status" value="1"/>
</dbReference>
<feature type="site" description="Important for catalytic activity" evidence="11">
    <location>
        <position position="220"/>
    </location>
</feature>
<keyword evidence="10" id="KW-0464">Manganese</keyword>